<accession>A0A7J6XB61</accession>
<organism evidence="2 3">
    <name type="scientific">Thalictrum thalictroides</name>
    <name type="common">Rue-anemone</name>
    <name type="synonym">Anemone thalictroides</name>
    <dbReference type="NCBI Taxonomy" id="46969"/>
    <lineage>
        <taxon>Eukaryota</taxon>
        <taxon>Viridiplantae</taxon>
        <taxon>Streptophyta</taxon>
        <taxon>Embryophyta</taxon>
        <taxon>Tracheophyta</taxon>
        <taxon>Spermatophyta</taxon>
        <taxon>Magnoliopsida</taxon>
        <taxon>Ranunculales</taxon>
        <taxon>Ranunculaceae</taxon>
        <taxon>Thalictroideae</taxon>
        <taxon>Thalictrum</taxon>
    </lineage>
</organism>
<proteinExistence type="predicted"/>
<feature type="signal peptide" evidence="1">
    <location>
        <begin position="1"/>
        <end position="30"/>
    </location>
</feature>
<dbReference type="AlphaFoldDB" id="A0A7J6XB61"/>
<evidence type="ECO:0000313" key="2">
    <source>
        <dbReference type="EMBL" id="KAF5206217.1"/>
    </source>
</evidence>
<keyword evidence="1" id="KW-0732">Signal</keyword>
<sequence length="77" mass="8205">MVKTSFMSIFLVAVLLVATGLPSMMVEVKAQSSIPGCGICNIDGDCNDCTADCGKVHGYCGKDSLCKCKKPRSDLWI</sequence>
<feature type="chain" id="PRO_5029916194" description="Defensin-like protein" evidence="1">
    <location>
        <begin position="31"/>
        <end position="77"/>
    </location>
</feature>
<evidence type="ECO:0000313" key="3">
    <source>
        <dbReference type="Proteomes" id="UP000554482"/>
    </source>
</evidence>
<dbReference type="Proteomes" id="UP000554482">
    <property type="component" value="Unassembled WGS sequence"/>
</dbReference>
<gene>
    <name evidence="2" type="ORF">FRX31_004192</name>
</gene>
<name>A0A7J6XB61_THATH</name>
<keyword evidence="3" id="KW-1185">Reference proteome</keyword>
<reference evidence="2 3" key="1">
    <citation type="submission" date="2020-06" db="EMBL/GenBank/DDBJ databases">
        <title>Transcriptomic and genomic resources for Thalictrum thalictroides and T. hernandezii: Facilitating candidate gene discovery in an emerging model plant lineage.</title>
        <authorList>
            <person name="Arias T."/>
            <person name="Riano-Pachon D.M."/>
            <person name="Di Stilio V.S."/>
        </authorList>
    </citation>
    <scope>NUCLEOTIDE SEQUENCE [LARGE SCALE GENOMIC DNA]</scope>
    <source>
        <strain evidence="3">cv. WT478/WT964</strain>
        <tissue evidence="2">Leaves</tissue>
    </source>
</reference>
<protein>
    <recommendedName>
        <fullName evidence="4">Defensin-like protein</fullName>
    </recommendedName>
</protein>
<dbReference type="EMBL" id="JABWDY010003026">
    <property type="protein sequence ID" value="KAF5206217.1"/>
    <property type="molecule type" value="Genomic_DNA"/>
</dbReference>
<evidence type="ECO:0008006" key="4">
    <source>
        <dbReference type="Google" id="ProtNLM"/>
    </source>
</evidence>
<evidence type="ECO:0000256" key="1">
    <source>
        <dbReference type="SAM" id="SignalP"/>
    </source>
</evidence>
<comment type="caution">
    <text evidence="2">The sequence shown here is derived from an EMBL/GenBank/DDBJ whole genome shotgun (WGS) entry which is preliminary data.</text>
</comment>